<reference evidence="13" key="1">
    <citation type="journal article" date="2021" name="Sci. Rep.">
        <title>Diploid genomic architecture of Nitzschia inconspicua, an elite biomass production diatom.</title>
        <authorList>
            <person name="Oliver A."/>
            <person name="Podell S."/>
            <person name="Pinowska A."/>
            <person name="Traller J.C."/>
            <person name="Smith S.R."/>
            <person name="McClure R."/>
            <person name="Beliaev A."/>
            <person name="Bohutskyi P."/>
            <person name="Hill E.A."/>
            <person name="Rabines A."/>
            <person name="Zheng H."/>
            <person name="Allen L.Z."/>
            <person name="Kuo A."/>
            <person name="Grigoriev I.V."/>
            <person name="Allen A.E."/>
            <person name="Hazlebeck D."/>
            <person name="Allen E.E."/>
        </authorList>
    </citation>
    <scope>NUCLEOTIDE SEQUENCE</scope>
    <source>
        <strain evidence="13">Hildebrandi</strain>
    </source>
</reference>
<keyword evidence="6 11" id="KW-0256">Endoplasmic reticulum</keyword>
<evidence type="ECO:0000256" key="9">
    <source>
        <dbReference type="ARBA" id="ARBA00023136"/>
    </source>
</evidence>
<dbReference type="PANTHER" id="PTHR12317">
    <property type="entry name" value="DIACYLGLYCEROL O-ACYLTRANSFERASE"/>
    <property type="match status" value="1"/>
</dbReference>
<gene>
    <name evidence="13" type="ORF">IV203_005276</name>
</gene>
<dbReference type="Proteomes" id="UP000693970">
    <property type="component" value="Unassembled WGS sequence"/>
</dbReference>
<keyword evidence="5 11" id="KW-0812">Transmembrane</keyword>
<reference evidence="13" key="2">
    <citation type="submission" date="2021-04" db="EMBL/GenBank/DDBJ databases">
        <authorList>
            <person name="Podell S."/>
        </authorList>
    </citation>
    <scope>NUCLEOTIDE SEQUENCE</scope>
    <source>
        <strain evidence="13">Hildebrandi</strain>
    </source>
</reference>
<dbReference type="EMBL" id="JAGRRH010000021">
    <property type="protein sequence ID" value="KAG7346208.1"/>
    <property type="molecule type" value="Genomic_DNA"/>
</dbReference>
<dbReference type="InterPro" id="IPR007130">
    <property type="entry name" value="DAGAT"/>
</dbReference>
<evidence type="ECO:0000256" key="4">
    <source>
        <dbReference type="ARBA" id="ARBA00022679"/>
    </source>
</evidence>
<evidence type="ECO:0000313" key="14">
    <source>
        <dbReference type="Proteomes" id="UP000693970"/>
    </source>
</evidence>
<evidence type="ECO:0000256" key="6">
    <source>
        <dbReference type="ARBA" id="ARBA00022824"/>
    </source>
</evidence>
<accession>A0A9K3KM12</accession>
<sequence>MVLSRLSKQDTPVGTDDYDRGDTNPKKVDANFVDFCSLSMTQIHTMADGTDEDRQQPCRTIDTVTKDEVLKVQPMTFWEELLTVMFLAFVVPNGVFTIPPLVFLIGKFVVGSVSKTFLVFGLMLVPLAILPQPYKPATLQSWMAVQVCRYFSFRFIYEEQPPPVPASDSKIEYHPRIMVAPPHGVFPYGNILSMIVFPSIFGQTFRGLASSAALRPPVFKQVLRSIGVIDASRNVARKALERNESLGISTGGVAEVFETNEDDECVLLKERVGLIKLAIRTGADIVPCYVFGNTKLLGCWAGEGFPKGRYLLERISRKLGFALILVYGRFLLPVPWRKPVLGVMGKGIPTHQIQCEDPTAEQIETIQTILLEEMEALFDRYKHLYGWEDKKLIIK</sequence>
<evidence type="ECO:0000256" key="12">
    <source>
        <dbReference type="SAM" id="MobiDB-lite"/>
    </source>
</evidence>
<keyword evidence="8" id="KW-0443">Lipid metabolism</keyword>
<dbReference type="OrthoDB" id="264532at2759"/>
<evidence type="ECO:0000256" key="2">
    <source>
        <dbReference type="ARBA" id="ARBA00005420"/>
    </source>
</evidence>
<dbReference type="Pfam" id="PF03982">
    <property type="entry name" value="DAGAT"/>
    <property type="match status" value="1"/>
</dbReference>
<keyword evidence="9 11" id="KW-0472">Membrane</keyword>
<comment type="similarity">
    <text evidence="2 11">Belongs to the diacylglycerol acyltransferase family.</text>
</comment>
<keyword evidence="7 11" id="KW-1133">Transmembrane helix</keyword>
<comment type="subcellular location">
    <subcellularLocation>
        <location evidence="1 11">Endoplasmic reticulum membrane</location>
        <topology evidence="1 11">Multi-pass membrane protein</topology>
    </subcellularLocation>
</comment>
<dbReference type="GO" id="GO:0019432">
    <property type="term" value="P:triglyceride biosynthetic process"/>
    <property type="evidence" value="ECO:0007669"/>
    <property type="project" value="TreeGrafter"/>
</dbReference>
<evidence type="ECO:0000256" key="1">
    <source>
        <dbReference type="ARBA" id="ARBA00004477"/>
    </source>
</evidence>
<evidence type="ECO:0000256" key="10">
    <source>
        <dbReference type="ARBA" id="ARBA00023315"/>
    </source>
</evidence>
<evidence type="ECO:0000256" key="11">
    <source>
        <dbReference type="RuleBase" id="RU367023"/>
    </source>
</evidence>
<name>A0A9K3KM12_9STRA</name>
<keyword evidence="14" id="KW-1185">Reference proteome</keyword>
<dbReference type="AlphaFoldDB" id="A0A9K3KM12"/>
<dbReference type="CDD" id="cd07987">
    <property type="entry name" value="LPLAT_MGAT-like"/>
    <property type="match status" value="1"/>
</dbReference>
<feature type="transmembrane region" description="Helical" evidence="11">
    <location>
        <begin position="81"/>
        <end position="105"/>
    </location>
</feature>
<organism evidence="13 14">
    <name type="scientific">Nitzschia inconspicua</name>
    <dbReference type="NCBI Taxonomy" id="303405"/>
    <lineage>
        <taxon>Eukaryota</taxon>
        <taxon>Sar</taxon>
        <taxon>Stramenopiles</taxon>
        <taxon>Ochrophyta</taxon>
        <taxon>Bacillariophyta</taxon>
        <taxon>Bacillariophyceae</taxon>
        <taxon>Bacillariophycidae</taxon>
        <taxon>Bacillariales</taxon>
        <taxon>Bacillariaceae</taxon>
        <taxon>Nitzschia</taxon>
    </lineage>
</organism>
<evidence type="ECO:0000256" key="7">
    <source>
        <dbReference type="ARBA" id="ARBA00022989"/>
    </source>
</evidence>
<evidence type="ECO:0000256" key="5">
    <source>
        <dbReference type="ARBA" id="ARBA00022692"/>
    </source>
</evidence>
<dbReference type="PANTHER" id="PTHR12317:SF63">
    <property type="entry name" value="DIACYLGLYCEROL O-ACYLTRANSFERASE 2"/>
    <property type="match status" value="1"/>
</dbReference>
<feature type="region of interest" description="Disordered" evidence="12">
    <location>
        <begin position="1"/>
        <end position="25"/>
    </location>
</feature>
<proteinExistence type="inferred from homology"/>
<evidence type="ECO:0000256" key="8">
    <source>
        <dbReference type="ARBA" id="ARBA00023098"/>
    </source>
</evidence>
<keyword evidence="4 11" id="KW-0808">Transferase</keyword>
<evidence type="ECO:0000256" key="3">
    <source>
        <dbReference type="ARBA" id="ARBA00022516"/>
    </source>
</evidence>
<keyword evidence="3" id="KW-0444">Lipid biosynthesis</keyword>
<dbReference type="GO" id="GO:0004144">
    <property type="term" value="F:diacylglycerol O-acyltransferase activity"/>
    <property type="evidence" value="ECO:0007669"/>
    <property type="project" value="TreeGrafter"/>
</dbReference>
<keyword evidence="10 13" id="KW-0012">Acyltransferase</keyword>
<dbReference type="EC" id="2.3.1.-" evidence="11"/>
<evidence type="ECO:0000313" key="13">
    <source>
        <dbReference type="EMBL" id="KAG7346208.1"/>
    </source>
</evidence>
<comment type="caution">
    <text evidence="13">The sequence shown here is derived from an EMBL/GenBank/DDBJ whole genome shotgun (WGS) entry which is preliminary data.</text>
</comment>
<dbReference type="GO" id="GO:0005789">
    <property type="term" value="C:endoplasmic reticulum membrane"/>
    <property type="evidence" value="ECO:0007669"/>
    <property type="project" value="UniProtKB-SubCell"/>
</dbReference>
<protein>
    <recommendedName>
        <fullName evidence="11">Acyltransferase</fullName>
        <ecNumber evidence="11">2.3.1.-</ecNumber>
    </recommendedName>
</protein>
<feature type="transmembrane region" description="Helical" evidence="11">
    <location>
        <begin position="117"/>
        <end position="134"/>
    </location>
</feature>